<evidence type="ECO:0000256" key="1">
    <source>
        <dbReference type="SAM" id="SignalP"/>
    </source>
</evidence>
<feature type="chain" id="PRO_5007118650" evidence="1">
    <location>
        <begin position="17"/>
        <end position="127"/>
    </location>
</feature>
<dbReference type="AlphaFoldDB" id="A0A103XBL5"/>
<protein>
    <submittedName>
        <fullName evidence="2">Zinc finger, BED-type predicted</fullName>
    </submittedName>
</protein>
<name>A0A103XBL5_CYNCS</name>
<sequence>MCQILLGFANVTIVLAKCLMMASGSRDSNLNGPAKPTATAEASSCIETSLKWSSDDAGWNYGTLCDPTNKDATKCNLCGFMCRAEITRLKYHMTGIKWKGVAKCKKASKEDKDVYVMLLEKPKEKKV</sequence>
<dbReference type="Proteomes" id="UP000243975">
    <property type="component" value="Unassembled WGS sequence"/>
</dbReference>
<keyword evidence="3" id="KW-1185">Reference proteome</keyword>
<dbReference type="Gramene" id="KVH87718">
    <property type="protein sequence ID" value="KVH87718"/>
    <property type="gene ID" value="Ccrd_024996"/>
</dbReference>
<keyword evidence="1" id="KW-0732">Signal</keyword>
<gene>
    <name evidence="2" type="ORF">Ccrd_024996</name>
</gene>
<dbReference type="OMA" id="CLMMASG"/>
<comment type="caution">
    <text evidence="2">The sequence shown here is derived from an EMBL/GenBank/DDBJ whole genome shotgun (WGS) entry which is preliminary data.</text>
</comment>
<dbReference type="EMBL" id="LEKV01005902">
    <property type="protein sequence ID" value="KVH87718.1"/>
    <property type="molecule type" value="Genomic_DNA"/>
</dbReference>
<organism evidence="2 3">
    <name type="scientific">Cynara cardunculus var. scolymus</name>
    <name type="common">Globe artichoke</name>
    <name type="synonym">Cynara scolymus</name>
    <dbReference type="NCBI Taxonomy" id="59895"/>
    <lineage>
        <taxon>Eukaryota</taxon>
        <taxon>Viridiplantae</taxon>
        <taxon>Streptophyta</taxon>
        <taxon>Embryophyta</taxon>
        <taxon>Tracheophyta</taxon>
        <taxon>Spermatophyta</taxon>
        <taxon>Magnoliopsida</taxon>
        <taxon>eudicotyledons</taxon>
        <taxon>Gunneridae</taxon>
        <taxon>Pentapetalae</taxon>
        <taxon>asterids</taxon>
        <taxon>campanulids</taxon>
        <taxon>Asterales</taxon>
        <taxon>Asteraceae</taxon>
        <taxon>Carduoideae</taxon>
        <taxon>Cardueae</taxon>
        <taxon>Carduinae</taxon>
        <taxon>Cynara</taxon>
    </lineage>
</organism>
<accession>A0A103XBL5</accession>
<evidence type="ECO:0000313" key="2">
    <source>
        <dbReference type="EMBL" id="KVH87718.1"/>
    </source>
</evidence>
<proteinExistence type="predicted"/>
<reference evidence="2 3" key="1">
    <citation type="journal article" date="2016" name="Sci. Rep.">
        <title>The genome sequence of the outbreeding globe artichoke constructed de novo incorporating a phase-aware low-pass sequencing strategy of F1 progeny.</title>
        <authorList>
            <person name="Scaglione D."/>
            <person name="Reyes-Chin-Wo S."/>
            <person name="Acquadro A."/>
            <person name="Froenicke L."/>
            <person name="Portis E."/>
            <person name="Beitel C."/>
            <person name="Tirone M."/>
            <person name="Mauro R."/>
            <person name="Lo Monaco A."/>
            <person name="Mauromicale G."/>
            <person name="Faccioli P."/>
            <person name="Cattivelli L."/>
            <person name="Rieseberg L."/>
            <person name="Michelmore R."/>
            <person name="Lanteri S."/>
        </authorList>
    </citation>
    <scope>NUCLEOTIDE SEQUENCE [LARGE SCALE GENOMIC DNA]</scope>
    <source>
        <strain evidence="2">2C</strain>
    </source>
</reference>
<evidence type="ECO:0000313" key="3">
    <source>
        <dbReference type="Proteomes" id="UP000243975"/>
    </source>
</evidence>
<feature type="signal peptide" evidence="1">
    <location>
        <begin position="1"/>
        <end position="16"/>
    </location>
</feature>